<name>A0A485LJ73_9STRA</name>
<protein>
    <submittedName>
        <fullName evidence="2">Aste57867_20231 protein</fullName>
    </submittedName>
</protein>
<evidence type="ECO:0000313" key="3">
    <source>
        <dbReference type="Proteomes" id="UP000332933"/>
    </source>
</evidence>
<dbReference type="AlphaFoldDB" id="A0A485LJ73"/>
<evidence type="ECO:0000313" key="1">
    <source>
        <dbReference type="EMBL" id="KAF0688125.1"/>
    </source>
</evidence>
<organism evidence="2 3">
    <name type="scientific">Aphanomyces stellatus</name>
    <dbReference type="NCBI Taxonomy" id="120398"/>
    <lineage>
        <taxon>Eukaryota</taxon>
        <taxon>Sar</taxon>
        <taxon>Stramenopiles</taxon>
        <taxon>Oomycota</taxon>
        <taxon>Saprolegniomycetes</taxon>
        <taxon>Saprolegniales</taxon>
        <taxon>Verrucalvaceae</taxon>
        <taxon>Aphanomyces</taxon>
    </lineage>
</organism>
<reference evidence="1" key="2">
    <citation type="submission" date="2019-06" db="EMBL/GenBank/DDBJ databases">
        <title>Genomics analysis of Aphanomyces spp. identifies a new class of oomycete effector associated with host adaptation.</title>
        <authorList>
            <person name="Gaulin E."/>
        </authorList>
    </citation>
    <scope>NUCLEOTIDE SEQUENCE</scope>
    <source>
        <strain evidence="1">CBS 578.67</strain>
    </source>
</reference>
<dbReference type="OrthoDB" id="67041at2759"/>
<dbReference type="EMBL" id="VJMH01006760">
    <property type="protein sequence ID" value="KAF0688125.1"/>
    <property type="molecule type" value="Genomic_DNA"/>
</dbReference>
<keyword evidence="3" id="KW-1185">Reference proteome</keyword>
<reference evidence="2 3" key="1">
    <citation type="submission" date="2019-03" db="EMBL/GenBank/DDBJ databases">
        <authorList>
            <person name="Gaulin E."/>
            <person name="Dumas B."/>
        </authorList>
    </citation>
    <scope>NUCLEOTIDE SEQUENCE [LARGE SCALE GENOMIC DNA]</scope>
    <source>
        <strain evidence="2">CBS 568.67</strain>
    </source>
</reference>
<dbReference type="Proteomes" id="UP000332933">
    <property type="component" value="Unassembled WGS sequence"/>
</dbReference>
<evidence type="ECO:0000313" key="2">
    <source>
        <dbReference type="EMBL" id="VFT96923.1"/>
    </source>
</evidence>
<dbReference type="EMBL" id="CAADRA010006783">
    <property type="protein sequence ID" value="VFT96923.1"/>
    <property type="molecule type" value="Genomic_DNA"/>
</dbReference>
<gene>
    <name evidence="2" type="primary">Aste57867_20231</name>
    <name evidence="1" type="ORF">As57867_020165</name>
    <name evidence="2" type="ORF">ASTE57867_20231</name>
</gene>
<sequence length="764" mass="85789">MDAIQALRCLRTRCYGTQSAGDAVRSFLEVDATYKAVYEGWTTDEYVYGNQKDQIVVSNPTIQLEKTRELEQYRNEYLDRLAVDEDETRARLKQICASDLVPSLQQPLDTLHDLVNAYLSLLAETPLTPTEQSFCNHAEQVLLAILIQMTSHGADHISDVHAFFLELVLRQSDPPQSLAFLLLYNLHLAIEDSPAQIELFYILGDMMDRLVLLARPVTQRVLPHVMGCIVAMASYSNAPGDYVPERLVAFSVPTLIALLQHSRGAATDIMEILVFGFYLRHMVQLSPQQLDTYGVRKGKEKFYRGLPANLCQVDAGTPVFHLSLEALRYAHGHYLDALLCHYFTTHSSVEHNLIFMVLFDIAKVNLCQDNASCEQLLESLVELGIPGVIATYPTVLLPAELEGFLGRLEGNHPDLTPVLVEISTVGHVEEYFVQSPMLASFIKKNIGSSENVATTVGPLDPLQKLMQLLESPSLDEQFKGQRWLAELLTNSTPGSDDARDVGGLANEDAVNVDHPWHALRAQARSKFWEGVRSKSMSTRHVMVRVLALTVQRRLRLSNLKATVLTALREINAVAKVWVDSNDASEGVWSALMALVLTLCCRQLTFVHRRAAHKKRPTEAFIWRTLCRGGLALDRDLLHELTSESYLVALHVLSTSSDVDPWLSGVVALVVKSVYNDVHLFMRSGGLNKFRSFLDAHTHALVSLHMAELIVSMIRDGSKELYYMTLNEMQHQAQESNDERGLDNSYVHCRHLLARLYHMSKIPIE</sequence>
<proteinExistence type="predicted"/>
<accession>A0A485LJ73</accession>